<keyword evidence="6" id="KW-1185">Reference proteome</keyword>
<reference evidence="5" key="2">
    <citation type="journal article" date="2021" name="Genome Biol. Evol.">
        <title>Developing a high-quality reference genome for a parasitic bivalve with doubly uniparental inheritance (Bivalvia: Unionida).</title>
        <authorList>
            <person name="Smith C.H."/>
        </authorList>
    </citation>
    <scope>NUCLEOTIDE SEQUENCE</scope>
    <source>
        <strain evidence="5">CHS0354</strain>
        <tissue evidence="5">Mantle</tissue>
    </source>
</reference>
<evidence type="ECO:0000256" key="1">
    <source>
        <dbReference type="PROSITE-ProRule" id="PRU00339"/>
    </source>
</evidence>
<organism evidence="5 6">
    <name type="scientific">Potamilus streckersoni</name>
    <dbReference type="NCBI Taxonomy" id="2493646"/>
    <lineage>
        <taxon>Eukaryota</taxon>
        <taxon>Metazoa</taxon>
        <taxon>Spiralia</taxon>
        <taxon>Lophotrochozoa</taxon>
        <taxon>Mollusca</taxon>
        <taxon>Bivalvia</taxon>
        <taxon>Autobranchia</taxon>
        <taxon>Heteroconchia</taxon>
        <taxon>Palaeoheterodonta</taxon>
        <taxon>Unionida</taxon>
        <taxon>Unionoidea</taxon>
        <taxon>Unionidae</taxon>
        <taxon>Ambleminae</taxon>
        <taxon>Lampsilini</taxon>
        <taxon>Potamilus</taxon>
    </lineage>
</organism>
<dbReference type="InterPro" id="IPR049945">
    <property type="entry name" value="AAA_22"/>
</dbReference>
<name>A0AAE0RQG0_9BIVA</name>
<evidence type="ECO:0000313" key="6">
    <source>
        <dbReference type="Proteomes" id="UP001195483"/>
    </source>
</evidence>
<evidence type="ECO:0000256" key="3">
    <source>
        <dbReference type="SAM" id="MobiDB-lite"/>
    </source>
</evidence>
<sequence length="1013" mass="116987">MEAERETTFDYRSAWDKLKDKLEDELDDYHTLKAMTLMKDKFHQVNVVLDSPSKLLECLENNYTQKECFEILRNVFQNIELHAVSERRNLVEIIDEYENQLPRDCMDLIGREEQIQDIMKSFVENKYKGIWLCGLGGMGKTMLAQEICYRLQNNYNYRFINVDMKGKESLVDLSHEILIAQNLMWGESGQRPNEEESSARSSKAFILKLQVLQSLRNFNNESILLIDNMDDMQSEEGENLTSYLIELLLEISKLGDLCKLRVIITARHKFINSVLENGQNINDRYWKIHWSEIELNGLSQEDGQKLAMKSALPRRLSVEESYQVAKACGGCPLGICILSRYIRQRWRYPVADLISSVEGRLSDIVPCCIEKSFDDLPQETKEQFIQLSVFSTCPFNVQSTAAIWFNDTSQQSIAKAEMGLLQLKYRHMVECARPCDAGTQGLLTDTEEIITYALHPLVFSSISNLLGNNIYFENSLNMAKCRFLELYLSKLLSVEESIERERKHAIQIITSDKIHLRNIFLWNSTLPFSATSNLKLIHSLGITTSKMLTTFAKLTNKPEETLKVFKTLTEKSKELGSKDAYFFWSVQQAEACLDCDMVEEAQDILQLLHNDDQDYCKAGKVDVYGLFTAAEFHYVQGMLYNKNKHYSQSLTEFQKSLELYKTCKPDEAFAVYHAAAINAKGNVHFKLEDYYSALRCHQTAYELINIRFGGDFHEHKSIYLHNIGSIHHVLALKDWKRSKEEAKIRLQQALETYNKCIDQDFLYKQTSDPYHADRCRIRSDIYLRLKRFEEAIDDAKRALRIQKDLHDKEHPSITISRYQLARCYMKRASYNRTKGHRAEAGRDQTECWICFEQIKDDIEKGGLSRVDQQYLNIRDDHLKLVKRYSPGHQKHDQLKRFYARFEEKGRLGQSLPSSSESENSNSSSSDEDLDDSVAVGRQYSGSGESCDGNIMESMPSNFHSMSLKKPTTSHEEEVSMDDDNMDSGIHSLPARIPTKASQRKERGSKRPLSDSDD</sequence>
<evidence type="ECO:0000256" key="2">
    <source>
        <dbReference type="SAM" id="Coils"/>
    </source>
</evidence>
<feature type="coiled-coil region" evidence="2">
    <location>
        <begin position="732"/>
        <end position="759"/>
    </location>
</feature>
<dbReference type="AlphaFoldDB" id="A0AAE0RQG0"/>
<dbReference type="InterPro" id="IPR019734">
    <property type="entry name" value="TPR_rpt"/>
</dbReference>
<reference evidence="5" key="1">
    <citation type="journal article" date="2021" name="Genome Biol. Evol.">
        <title>A High-Quality Reference Genome for a Parasitic Bivalve with Doubly Uniparental Inheritance (Bivalvia: Unionida).</title>
        <authorList>
            <person name="Smith C.H."/>
        </authorList>
    </citation>
    <scope>NUCLEOTIDE SEQUENCE</scope>
    <source>
        <strain evidence="5">CHS0354</strain>
    </source>
</reference>
<dbReference type="InterPro" id="IPR027417">
    <property type="entry name" value="P-loop_NTPase"/>
</dbReference>
<protein>
    <recommendedName>
        <fullName evidence="4">ORC1/DEAH AAA+ ATPase domain-containing protein</fullName>
    </recommendedName>
</protein>
<dbReference type="PANTHER" id="PTHR47691">
    <property type="entry name" value="REGULATOR-RELATED"/>
    <property type="match status" value="1"/>
</dbReference>
<reference evidence="5" key="3">
    <citation type="submission" date="2023-05" db="EMBL/GenBank/DDBJ databases">
        <authorList>
            <person name="Smith C.H."/>
        </authorList>
    </citation>
    <scope>NUCLEOTIDE SEQUENCE</scope>
    <source>
        <strain evidence="5">CHS0354</strain>
        <tissue evidence="5">Mantle</tissue>
    </source>
</reference>
<dbReference type="InterPro" id="IPR011990">
    <property type="entry name" value="TPR-like_helical_dom_sf"/>
</dbReference>
<accession>A0AAE0RQG0</accession>
<evidence type="ECO:0000259" key="4">
    <source>
        <dbReference type="Pfam" id="PF13401"/>
    </source>
</evidence>
<dbReference type="Proteomes" id="UP001195483">
    <property type="component" value="Unassembled WGS sequence"/>
</dbReference>
<dbReference type="SMART" id="SM00028">
    <property type="entry name" value="TPR"/>
    <property type="match status" value="3"/>
</dbReference>
<comment type="caution">
    <text evidence="5">The sequence shown here is derived from an EMBL/GenBank/DDBJ whole genome shotgun (WGS) entry which is preliminary data.</text>
</comment>
<dbReference type="Gene3D" id="1.25.40.10">
    <property type="entry name" value="Tetratricopeptide repeat domain"/>
    <property type="match status" value="2"/>
</dbReference>
<keyword evidence="1" id="KW-0802">TPR repeat</keyword>
<dbReference type="EMBL" id="JAEAOA010001910">
    <property type="protein sequence ID" value="KAK3577420.1"/>
    <property type="molecule type" value="Genomic_DNA"/>
</dbReference>
<feature type="repeat" description="TPR" evidence="1">
    <location>
        <begin position="630"/>
        <end position="663"/>
    </location>
</feature>
<dbReference type="GO" id="GO:0016887">
    <property type="term" value="F:ATP hydrolysis activity"/>
    <property type="evidence" value="ECO:0007669"/>
    <property type="project" value="InterPro"/>
</dbReference>
<dbReference type="Pfam" id="PF13401">
    <property type="entry name" value="AAA_22"/>
    <property type="match status" value="1"/>
</dbReference>
<keyword evidence="2" id="KW-0175">Coiled coil</keyword>
<evidence type="ECO:0000313" key="5">
    <source>
        <dbReference type="EMBL" id="KAK3577420.1"/>
    </source>
</evidence>
<dbReference type="PANTHER" id="PTHR47691:SF3">
    <property type="entry name" value="HTH-TYPE TRANSCRIPTIONAL REGULATOR RV0890C-RELATED"/>
    <property type="match status" value="1"/>
</dbReference>
<feature type="compositionally biased region" description="Low complexity" evidence="3">
    <location>
        <begin position="910"/>
        <end position="924"/>
    </location>
</feature>
<dbReference type="SUPFAM" id="SSF48452">
    <property type="entry name" value="TPR-like"/>
    <property type="match status" value="1"/>
</dbReference>
<dbReference type="SUPFAM" id="SSF52540">
    <property type="entry name" value="P-loop containing nucleoside triphosphate hydrolases"/>
    <property type="match status" value="1"/>
</dbReference>
<feature type="region of interest" description="Disordered" evidence="3">
    <location>
        <begin position="905"/>
        <end position="1013"/>
    </location>
</feature>
<dbReference type="PROSITE" id="PS50005">
    <property type="entry name" value="TPR"/>
    <property type="match status" value="1"/>
</dbReference>
<gene>
    <name evidence="5" type="ORF">CHS0354_032265</name>
</gene>
<proteinExistence type="predicted"/>
<feature type="domain" description="ORC1/DEAH AAA+ ATPase" evidence="4">
    <location>
        <begin position="130"/>
        <end position="268"/>
    </location>
</feature>
<dbReference type="Gene3D" id="3.40.50.300">
    <property type="entry name" value="P-loop containing nucleotide triphosphate hydrolases"/>
    <property type="match status" value="1"/>
</dbReference>